<accession>A0A4W2CR66</accession>
<protein>
    <recommendedName>
        <fullName evidence="2">Proteasome alpha-type subunits domain-containing protein</fullName>
    </recommendedName>
</protein>
<evidence type="ECO:0000313" key="3">
    <source>
        <dbReference type="Ensembl" id="ENSBIXP00000015675.1"/>
    </source>
</evidence>
<dbReference type="InterPro" id="IPR001353">
    <property type="entry name" value="Proteasome_sua/b"/>
</dbReference>
<sequence length="200" mass="23005">MSCNRSITVFSPNGHLFPVEYLQEAMKKGWTMVSVRGKDIVVLGVEKSVAKLQDERTGRKVCALDDNVFTNRARVECQSHRLTVEDLVTMEYITRYIASLKQRYTQSKERWGFGISALLVGFDFDGTPDSIRLTSRVLLEMVQSGGKNIELAVVRQDQPLKILNPEEIEKYIAEIGGKKKKKKMKRRNKRKHHDEIKFCL</sequence>
<reference evidence="3 4" key="1">
    <citation type="submission" date="2018-11" db="EMBL/GenBank/DDBJ databases">
        <title>Haplotype-resolved cattle genomes.</title>
        <authorList>
            <person name="Low W.Y."/>
            <person name="Tearle R."/>
            <person name="Bickhart D.M."/>
            <person name="Rosen B.D."/>
            <person name="Koren S."/>
            <person name="Rhie A."/>
            <person name="Hiendleder S."/>
            <person name="Phillippy A.M."/>
            <person name="Smith T.P.L."/>
            <person name="Williams J.L."/>
        </authorList>
    </citation>
    <scope>NUCLEOTIDE SEQUENCE [LARGE SCALE GENOMIC DNA]</scope>
</reference>
<organism evidence="3 4">
    <name type="scientific">Bos indicus x Bos taurus</name>
    <name type="common">Hybrid cattle</name>
    <dbReference type="NCBI Taxonomy" id="30522"/>
    <lineage>
        <taxon>Eukaryota</taxon>
        <taxon>Metazoa</taxon>
        <taxon>Chordata</taxon>
        <taxon>Craniata</taxon>
        <taxon>Vertebrata</taxon>
        <taxon>Euteleostomi</taxon>
        <taxon>Mammalia</taxon>
        <taxon>Eutheria</taxon>
        <taxon>Laurasiatheria</taxon>
        <taxon>Artiodactyla</taxon>
        <taxon>Ruminantia</taxon>
        <taxon>Pecora</taxon>
        <taxon>Bovidae</taxon>
        <taxon>Bovinae</taxon>
        <taxon>Bos</taxon>
    </lineage>
</organism>
<dbReference type="Pfam" id="PF00227">
    <property type="entry name" value="Proteasome"/>
    <property type="match status" value="1"/>
</dbReference>
<evidence type="ECO:0000256" key="1">
    <source>
        <dbReference type="ARBA" id="ARBA00022942"/>
    </source>
</evidence>
<keyword evidence="1" id="KW-0647">Proteasome</keyword>
<dbReference type="PANTHER" id="PTHR11599">
    <property type="entry name" value="PROTEASOME SUBUNIT ALPHA/BETA"/>
    <property type="match status" value="1"/>
</dbReference>
<dbReference type="Gene3D" id="3.60.20.10">
    <property type="entry name" value="Glutamine Phosphoribosylpyrophosphate, subunit 1, domain 1"/>
    <property type="match status" value="2"/>
</dbReference>
<evidence type="ECO:0000259" key="2">
    <source>
        <dbReference type="SMART" id="SM00948"/>
    </source>
</evidence>
<dbReference type="InterPro" id="IPR050115">
    <property type="entry name" value="Proteasome_alpha"/>
</dbReference>
<dbReference type="SUPFAM" id="SSF56235">
    <property type="entry name" value="N-terminal nucleophile aminohydrolases (Ntn hydrolases)"/>
    <property type="match status" value="1"/>
</dbReference>
<feature type="domain" description="Proteasome alpha-type subunits" evidence="2">
    <location>
        <begin position="3"/>
        <end position="25"/>
    </location>
</feature>
<dbReference type="GO" id="GO:0019773">
    <property type="term" value="C:proteasome core complex, alpha-subunit complex"/>
    <property type="evidence" value="ECO:0007669"/>
    <property type="project" value="InterPro"/>
</dbReference>
<proteinExistence type="predicted"/>
<keyword evidence="4" id="KW-1185">Reference proteome</keyword>
<dbReference type="OMA" id="MEYITRY"/>
<dbReference type="STRING" id="30522.A0A4W2CR66"/>
<dbReference type="InterPro" id="IPR029055">
    <property type="entry name" value="Ntn_hydrolases_N"/>
</dbReference>
<dbReference type="AlphaFoldDB" id="A0A4W2CR66"/>
<reference evidence="3" key="2">
    <citation type="submission" date="2025-08" db="UniProtKB">
        <authorList>
            <consortium name="Ensembl"/>
        </authorList>
    </citation>
    <scope>IDENTIFICATION</scope>
</reference>
<dbReference type="GO" id="GO:0006511">
    <property type="term" value="P:ubiquitin-dependent protein catabolic process"/>
    <property type="evidence" value="ECO:0007669"/>
    <property type="project" value="InterPro"/>
</dbReference>
<name>A0A4W2CR66_BOBOX</name>
<dbReference type="Ensembl" id="ENSBIXT00000027218.1">
    <property type="protein sequence ID" value="ENSBIXP00000015675.1"/>
    <property type="gene ID" value="ENSBIXG00000020094.1"/>
</dbReference>
<dbReference type="InterPro" id="IPR000426">
    <property type="entry name" value="Proteasome_asu_N"/>
</dbReference>
<dbReference type="SMART" id="SM00948">
    <property type="entry name" value="Proteasome_A_N"/>
    <property type="match status" value="1"/>
</dbReference>
<dbReference type="GO" id="GO:0005737">
    <property type="term" value="C:cytoplasm"/>
    <property type="evidence" value="ECO:0007669"/>
    <property type="project" value="UniProtKB-ARBA"/>
</dbReference>
<dbReference type="Proteomes" id="UP000314981">
    <property type="component" value="Chromosome 4"/>
</dbReference>
<evidence type="ECO:0000313" key="4">
    <source>
        <dbReference type="Proteomes" id="UP000314981"/>
    </source>
</evidence>
<reference evidence="3" key="3">
    <citation type="submission" date="2025-09" db="UniProtKB">
        <authorList>
            <consortium name="Ensembl"/>
        </authorList>
    </citation>
    <scope>IDENTIFICATION</scope>
</reference>